<evidence type="ECO:0000313" key="8">
    <source>
        <dbReference type="EMBL" id="QCT70714.1"/>
    </source>
</evidence>
<dbReference type="InterPro" id="IPR048279">
    <property type="entry name" value="MdtK-like"/>
</dbReference>
<feature type="transmembrane region" description="Helical" evidence="7">
    <location>
        <begin position="385"/>
        <end position="404"/>
    </location>
</feature>
<dbReference type="AlphaFoldDB" id="A0A2A5TA62"/>
<dbReference type="GO" id="GO:0015297">
    <property type="term" value="F:antiporter activity"/>
    <property type="evidence" value="ECO:0007669"/>
    <property type="project" value="InterPro"/>
</dbReference>
<accession>A0A2A5TA62</accession>
<feature type="transmembrane region" description="Helical" evidence="7">
    <location>
        <begin position="410"/>
        <end position="430"/>
    </location>
</feature>
<sequence length="444" mass="47162">MKAQAIDKKFFKFVLPSMFTMFLNGLYTIVDGFFVGHAVGDVGLAGIGLVWPITAVLIALGMGIGVGGSVLMSTARGAGCDENANAARANTLMLLAAASALLTLLLVVMNPALVYALGARGEVYDAAMAYIRIISIGGSMQILASGLIPMIRNSHKTIQAMMIMGTGLVCNIILDACFTMIIPMGLAGAALATITAQSLTVAGSLACLFKDRAHPVRRSHFRLQKRMMARMLKIGVSPFGLSLMPSVITIYNNLQCLAYGGDLAVSAYAVINYFIGSVLLLLEGVGEGMQPLISYASGAGDYGAMKRLKNKGLMTVLVFSALFLIACVPAVDLLPGFFGTSAQTAEIIRSALPILGLAFPMMGLGKLFTSYFYACGETLYSTLLVYLDPVLFTPLCIFILPRLFGLKGVWMALPGAQALIMAVLMVLWGLHRSTLRSREAEYAG</sequence>
<keyword evidence="4 7" id="KW-0812">Transmembrane</keyword>
<evidence type="ECO:0000256" key="6">
    <source>
        <dbReference type="ARBA" id="ARBA00023136"/>
    </source>
</evidence>
<dbReference type="EMBL" id="CP029487">
    <property type="protein sequence ID" value="QCT70714.1"/>
    <property type="molecule type" value="Genomic_DNA"/>
</dbReference>
<dbReference type="Proteomes" id="UP000218387">
    <property type="component" value="Chromosome"/>
</dbReference>
<dbReference type="PANTHER" id="PTHR43823">
    <property type="entry name" value="SPORULATION PROTEIN YKVU"/>
    <property type="match status" value="1"/>
</dbReference>
<evidence type="ECO:0000256" key="2">
    <source>
        <dbReference type="ARBA" id="ARBA00022448"/>
    </source>
</evidence>
<keyword evidence="9" id="KW-1185">Reference proteome</keyword>
<keyword evidence="5 7" id="KW-1133">Transmembrane helix</keyword>
<name>A0A2A5TA62_EUBML</name>
<proteinExistence type="predicted"/>
<dbReference type="GO" id="GO:0005886">
    <property type="term" value="C:plasma membrane"/>
    <property type="evidence" value="ECO:0007669"/>
    <property type="project" value="UniProtKB-SubCell"/>
</dbReference>
<feature type="transmembrane region" description="Helical" evidence="7">
    <location>
        <begin position="129"/>
        <end position="148"/>
    </location>
</feature>
<feature type="transmembrane region" description="Helical" evidence="7">
    <location>
        <begin position="263"/>
        <end position="282"/>
    </location>
</feature>
<dbReference type="Pfam" id="PF01554">
    <property type="entry name" value="MatE"/>
    <property type="match status" value="2"/>
</dbReference>
<evidence type="ECO:0000256" key="7">
    <source>
        <dbReference type="SAM" id="Phobius"/>
    </source>
</evidence>
<dbReference type="InterPro" id="IPR051327">
    <property type="entry name" value="MATE_MepA_subfamily"/>
</dbReference>
<dbReference type="GO" id="GO:0042910">
    <property type="term" value="F:xenobiotic transmembrane transporter activity"/>
    <property type="evidence" value="ECO:0007669"/>
    <property type="project" value="InterPro"/>
</dbReference>
<feature type="transmembrane region" description="Helical" evidence="7">
    <location>
        <begin position="50"/>
        <end position="71"/>
    </location>
</feature>
<keyword evidence="6 7" id="KW-0472">Membrane</keyword>
<dbReference type="PIRSF" id="PIRSF006603">
    <property type="entry name" value="DinF"/>
    <property type="match status" value="1"/>
</dbReference>
<dbReference type="PANTHER" id="PTHR43823:SF3">
    <property type="entry name" value="MULTIDRUG EXPORT PROTEIN MEPA"/>
    <property type="match status" value="1"/>
</dbReference>
<evidence type="ECO:0000313" key="9">
    <source>
        <dbReference type="Proteomes" id="UP000218387"/>
    </source>
</evidence>
<protein>
    <submittedName>
        <fullName evidence="8">Multidrug transporter MATE</fullName>
    </submittedName>
</protein>
<organism evidence="8 9">
    <name type="scientific">Eubacterium maltosivorans</name>
    <dbReference type="NCBI Taxonomy" id="2041044"/>
    <lineage>
        <taxon>Bacteria</taxon>
        <taxon>Bacillati</taxon>
        <taxon>Bacillota</taxon>
        <taxon>Clostridia</taxon>
        <taxon>Eubacteriales</taxon>
        <taxon>Eubacteriaceae</taxon>
        <taxon>Eubacterium</taxon>
    </lineage>
</organism>
<feature type="transmembrane region" description="Helical" evidence="7">
    <location>
        <begin position="230"/>
        <end position="251"/>
    </location>
</feature>
<keyword evidence="2" id="KW-0813">Transport</keyword>
<dbReference type="KEGG" id="emt:CPZ25_005015"/>
<feature type="transmembrane region" description="Helical" evidence="7">
    <location>
        <begin position="312"/>
        <end position="331"/>
    </location>
</feature>
<evidence type="ECO:0000256" key="4">
    <source>
        <dbReference type="ARBA" id="ARBA00022692"/>
    </source>
</evidence>
<feature type="transmembrane region" description="Helical" evidence="7">
    <location>
        <begin position="351"/>
        <end position="373"/>
    </location>
</feature>
<dbReference type="InterPro" id="IPR002528">
    <property type="entry name" value="MATE_fam"/>
</dbReference>
<feature type="transmembrane region" description="Helical" evidence="7">
    <location>
        <begin position="160"/>
        <end position="182"/>
    </location>
</feature>
<keyword evidence="3" id="KW-1003">Cell membrane</keyword>
<feature type="transmembrane region" description="Helical" evidence="7">
    <location>
        <begin position="92"/>
        <end position="117"/>
    </location>
</feature>
<gene>
    <name evidence="8" type="ORF">CPZ25_005015</name>
</gene>
<feature type="transmembrane region" description="Helical" evidence="7">
    <location>
        <begin position="188"/>
        <end position="209"/>
    </location>
</feature>
<comment type="subcellular location">
    <subcellularLocation>
        <location evidence="1">Cell membrane</location>
        <topology evidence="1">Multi-pass membrane protein</topology>
    </subcellularLocation>
</comment>
<feature type="transmembrane region" description="Helical" evidence="7">
    <location>
        <begin position="12"/>
        <end position="30"/>
    </location>
</feature>
<evidence type="ECO:0000256" key="3">
    <source>
        <dbReference type="ARBA" id="ARBA00022475"/>
    </source>
</evidence>
<evidence type="ECO:0000256" key="1">
    <source>
        <dbReference type="ARBA" id="ARBA00004651"/>
    </source>
</evidence>
<reference evidence="8 9" key="1">
    <citation type="submission" date="2018-05" db="EMBL/GenBank/DDBJ databases">
        <title>Genome comparison of Eubacterium sp.</title>
        <authorList>
            <person name="Feng Y."/>
            <person name="Sanchez-Andrea I."/>
            <person name="Stams A.J.M."/>
            <person name="De Vos W.M."/>
        </authorList>
    </citation>
    <scope>NUCLEOTIDE SEQUENCE [LARGE SCALE GENOMIC DNA]</scope>
    <source>
        <strain evidence="8 9">YI</strain>
    </source>
</reference>
<evidence type="ECO:0000256" key="5">
    <source>
        <dbReference type="ARBA" id="ARBA00022989"/>
    </source>
</evidence>
<dbReference type="RefSeq" id="WP_096919664.1">
    <property type="nucleotide sequence ID" value="NZ_CABJDW020000008.1"/>
</dbReference>